<name>A0A2W4ZTN3_9BACT</name>
<evidence type="ECO:0000256" key="5">
    <source>
        <dbReference type="ARBA" id="ARBA00023136"/>
    </source>
</evidence>
<feature type="domain" description="ResB-like" evidence="7">
    <location>
        <begin position="252"/>
        <end position="329"/>
    </location>
</feature>
<sequence>MENTAVSKSGLREGLSKMASPSILLFALPWLMILLTIGTVAQKEMGLFQAQQMFFSSWILWLGPFPLPGTYTTLAFITACLLSKFLLFSPWRIGQAGIILTHLGVLVLLLGGMVTALTQKEGFIAIREGESASAVSDYHARILKVRKNGEDFIAAPFETLEKGTKIEGLPFELSVRRTCDNCRVVPTKEEGSKGFAENISLRDGPLEKEAEANLSGVDFAVSGAGGDQDGHYIVMEDIPHTPEITAADDSYKISIGRAERPLPFAIKLNDFRREMHPGTNMAKGFASDIVVQDADAEWPYTISMNEPMRYKGYTFYQSSFSIRPDGEYTILSAVENKGRIFPYLASAIIFAGLLLHIILRLLGRGRDAA</sequence>
<comment type="caution">
    <text evidence="8">The sequence shown here is derived from an EMBL/GenBank/DDBJ whole genome shotgun (WGS) entry which is preliminary data.</text>
</comment>
<dbReference type="PANTHER" id="PTHR31566">
    <property type="entry name" value="CYTOCHROME C BIOGENESIS PROTEIN CCS1, CHLOROPLASTIC"/>
    <property type="match status" value="1"/>
</dbReference>
<evidence type="ECO:0000313" key="9">
    <source>
        <dbReference type="Proteomes" id="UP000249557"/>
    </source>
</evidence>
<keyword evidence="5 6" id="KW-0472">Membrane</keyword>
<feature type="transmembrane region" description="Helical" evidence="6">
    <location>
        <begin position="21"/>
        <end position="41"/>
    </location>
</feature>
<comment type="subcellular location">
    <subcellularLocation>
        <location evidence="1">Membrane</location>
        <topology evidence="1">Multi-pass membrane protein</topology>
    </subcellularLocation>
</comment>
<gene>
    <name evidence="8" type="ORF">DI626_08550</name>
</gene>
<dbReference type="PANTHER" id="PTHR31566:SF0">
    <property type="entry name" value="CYTOCHROME C BIOGENESIS PROTEIN CCS1, CHLOROPLASTIC"/>
    <property type="match status" value="1"/>
</dbReference>
<keyword evidence="3" id="KW-0201">Cytochrome c-type biogenesis</keyword>
<evidence type="ECO:0000256" key="4">
    <source>
        <dbReference type="ARBA" id="ARBA00022989"/>
    </source>
</evidence>
<feature type="transmembrane region" description="Helical" evidence="6">
    <location>
        <begin position="340"/>
        <end position="362"/>
    </location>
</feature>
<feature type="transmembrane region" description="Helical" evidence="6">
    <location>
        <begin position="99"/>
        <end position="117"/>
    </location>
</feature>
<reference evidence="8 9" key="1">
    <citation type="submission" date="2017-08" db="EMBL/GenBank/DDBJ databases">
        <title>Infants hospitalized years apart are colonized by the same room-sourced microbial strains.</title>
        <authorList>
            <person name="Brooks B."/>
            <person name="Olm M.R."/>
            <person name="Firek B.A."/>
            <person name="Baker R."/>
            <person name="Thomas B.C."/>
            <person name="Morowitz M.J."/>
            <person name="Banfield J.F."/>
        </authorList>
    </citation>
    <scope>NUCLEOTIDE SEQUENCE [LARGE SCALE GENOMIC DNA]</scope>
    <source>
        <strain evidence="8">S2_018_000_R2_104</strain>
    </source>
</reference>
<dbReference type="Proteomes" id="UP000249557">
    <property type="component" value="Unassembled WGS sequence"/>
</dbReference>
<evidence type="ECO:0000256" key="2">
    <source>
        <dbReference type="ARBA" id="ARBA00022692"/>
    </source>
</evidence>
<evidence type="ECO:0000256" key="1">
    <source>
        <dbReference type="ARBA" id="ARBA00004141"/>
    </source>
</evidence>
<evidence type="ECO:0000256" key="3">
    <source>
        <dbReference type="ARBA" id="ARBA00022748"/>
    </source>
</evidence>
<feature type="transmembrane region" description="Helical" evidence="6">
    <location>
        <begin position="61"/>
        <end position="87"/>
    </location>
</feature>
<accession>A0A2W4ZTN3</accession>
<dbReference type="GO" id="GO:0017004">
    <property type="term" value="P:cytochrome complex assembly"/>
    <property type="evidence" value="ECO:0007669"/>
    <property type="project" value="UniProtKB-KW"/>
</dbReference>
<evidence type="ECO:0000259" key="7">
    <source>
        <dbReference type="Pfam" id="PF05140"/>
    </source>
</evidence>
<evidence type="ECO:0000313" key="8">
    <source>
        <dbReference type="EMBL" id="PZO84122.1"/>
    </source>
</evidence>
<dbReference type="InterPro" id="IPR023494">
    <property type="entry name" value="Cyt_c_bgen_Ccs1/CcsB/ResB"/>
</dbReference>
<protein>
    <recommendedName>
        <fullName evidence="7">ResB-like domain-containing protein</fullName>
    </recommendedName>
</protein>
<keyword evidence="4 6" id="KW-1133">Transmembrane helix</keyword>
<dbReference type="EMBL" id="QFNK01000186">
    <property type="protein sequence ID" value="PZO84122.1"/>
    <property type="molecule type" value="Genomic_DNA"/>
</dbReference>
<dbReference type="InterPro" id="IPR007816">
    <property type="entry name" value="ResB-like_domain"/>
</dbReference>
<evidence type="ECO:0000256" key="6">
    <source>
        <dbReference type="SAM" id="Phobius"/>
    </source>
</evidence>
<dbReference type="AlphaFoldDB" id="A0A2W4ZTN3"/>
<keyword evidence="2 6" id="KW-0812">Transmembrane</keyword>
<proteinExistence type="predicted"/>
<dbReference type="Pfam" id="PF05140">
    <property type="entry name" value="ResB"/>
    <property type="match status" value="1"/>
</dbReference>
<organism evidence="8 9">
    <name type="scientific">Micavibrio aeruginosavorus</name>
    <dbReference type="NCBI Taxonomy" id="349221"/>
    <lineage>
        <taxon>Bacteria</taxon>
        <taxon>Pseudomonadati</taxon>
        <taxon>Bdellovibrionota</taxon>
        <taxon>Bdellovibrionia</taxon>
        <taxon>Bdellovibrionales</taxon>
        <taxon>Pseudobdellovibrionaceae</taxon>
        <taxon>Micavibrio</taxon>
    </lineage>
</organism>
<dbReference type="GO" id="GO:0016020">
    <property type="term" value="C:membrane"/>
    <property type="evidence" value="ECO:0007669"/>
    <property type="project" value="UniProtKB-SubCell"/>
</dbReference>